<dbReference type="EMBL" id="FN429992">
    <property type="protein sequence ID" value="CAZ79548.1"/>
    <property type="molecule type" value="Genomic_DNA"/>
</dbReference>
<proteinExistence type="predicted"/>
<keyword evidence="2" id="KW-1185">Reference proteome</keyword>
<evidence type="ECO:0000313" key="2">
    <source>
        <dbReference type="Proteomes" id="UP000006911"/>
    </source>
</evidence>
<name>D5G4V5_TUBMM</name>
<dbReference type="InParanoid" id="D5G4V5"/>
<sequence>MFLYSCECTNKESIISNCGRDQPHSDCTKVAVPNIKISLGSLFQGFGRKVSLYRHPSITSTKYRDCPTSFS</sequence>
<gene>
    <name evidence="1" type="ORF">GSTUM_00000107001</name>
</gene>
<dbReference type="KEGG" id="tml:GSTUM_00000107001"/>
<dbReference type="Proteomes" id="UP000006911">
    <property type="component" value="Unassembled WGS sequence"/>
</dbReference>
<evidence type="ECO:0000313" key="1">
    <source>
        <dbReference type="EMBL" id="CAZ79548.1"/>
    </source>
</evidence>
<reference evidence="1 2" key="1">
    <citation type="journal article" date="2010" name="Nature">
        <title>Perigord black truffle genome uncovers evolutionary origins and mechanisms of symbiosis.</title>
        <authorList>
            <person name="Martin F."/>
            <person name="Kohler A."/>
            <person name="Murat C."/>
            <person name="Balestrini R."/>
            <person name="Coutinho P.M."/>
            <person name="Jaillon O."/>
            <person name="Montanini B."/>
            <person name="Morin E."/>
            <person name="Noel B."/>
            <person name="Percudani R."/>
            <person name="Porcel B."/>
            <person name="Rubini A."/>
            <person name="Amicucci A."/>
            <person name="Amselem J."/>
            <person name="Anthouard V."/>
            <person name="Arcioni S."/>
            <person name="Artiguenave F."/>
            <person name="Aury J.M."/>
            <person name="Ballario P."/>
            <person name="Bolchi A."/>
            <person name="Brenna A."/>
            <person name="Brun A."/>
            <person name="Buee M."/>
            <person name="Cantarel B."/>
            <person name="Chevalier G."/>
            <person name="Couloux A."/>
            <person name="Da Silva C."/>
            <person name="Denoeud F."/>
            <person name="Duplessis S."/>
            <person name="Ghignone S."/>
            <person name="Hilselberger B."/>
            <person name="Iotti M."/>
            <person name="Marcais B."/>
            <person name="Mello A."/>
            <person name="Miranda M."/>
            <person name="Pacioni G."/>
            <person name="Quesneville H."/>
            <person name="Riccioni C."/>
            <person name="Ruotolo R."/>
            <person name="Splivallo R."/>
            <person name="Stocchi V."/>
            <person name="Tisserant E."/>
            <person name="Viscomi A.R."/>
            <person name="Zambonelli A."/>
            <person name="Zampieri E."/>
            <person name="Henrissat B."/>
            <person name="Lebrun M.H."/>
            <person name="Paolocci F."/>
            <person name="Bonfante P."/>
            <person name="Ottonello S."/>
            <person name="Wincker P."/>
        </authorList>
    </citation>
    <scope>NUCLEOTIDE SEQUENCE [LARGE SCALE GENOMIC DNA]</scope>
    <source>
        <strain evidence="1 2">Mel28</strain>
    </source>
</reference>
<protein>
    <submittedName>
        <fullName evidence="1">(Perigord truffle) hypothetical protein</fullName>
    </submittedName>
</protein>
<dbReference type="AlphaFoldDB" id="D5G4V5"/>
<dbReference type="HOGENOM" id="CLU_2741883_0_0_1"/>
<organism evidence="1 2">
    <name type="scientific">Tuber melanosporum (strain Mel28)</name>
    <name type="common">Perigord black truffle</name>
    <dbReference type="NCBI Taxonomy" id="656061"/>
    <lineage>
        <taxon>Eukaryota</taxon>
        <taxon>Fungi</taxon>
        <taxon>Dikarya</taxon>
        <taxon>Ascomycota</taxon>
        <taxon>Pezizomycotina</taxon>
        <taxon>Pezizomycetes</taxon>
        <taxon>Pezizales</taxon>
        <taxon>Tuberaceae</taxon>
        <taxon>Tuber</taxon>
    </lineage>
</organism>
<accession>D5G4V5</accession>